<dbReference type="InterPro" id="IPR037682">
    <property type="entry name" value="TonB_C"/>
</dbReference>
<comment type="subcellular location">
    <subcellularLocation>
        <location evidence="1">Cell inner membrane</location>
        <topology evidence="1">Single-pass membrane protein</topology>
        <orientation evidence="1">Periplasmic side</orientation>
    </subcellularLocation>
</comment>
<dbReference type="InterPro" id="IPR014161">
    <property type="entry name" value="Tol-Pal_TolA"/>
</dbReference>
<feature type="region of interest" description="Disordered" evidence="10">
    <location>
        <begin position="54"/>
        <end position="87"/>
    </location>
</feature>
<dbReference type="SUPFAM" id="SSF74653">
    <property type="entry name" value="TolA/TonB C-terminal domain"/>
    <property type="match status" value="1"/>
</dbReference>
<dbReference type="GO" id="GO:0031992">
    <property type="term" value="F:energy transducer activity"/>
    <property type="evidence" value="ECO:0007669"/>
    <property type="project" value="TreeGrafter"/>
</dbReference>
<sequence length="253" mass="29267">MNILRNIAIPCGATLAIHVVVIAALFSDWQPKIEHKLVKPPRHIEAKLVELKPKAKQAKQEEKPKKVDLTKKQRMLEEQQRAEKLKREAEIKKRQELEAKKAAEAKKKKEQAAAEAKKKEQQRKEEQQRQLRIQQEFEKALLEEQGQLLEDSYATQAQSYAALIRQRVERSWSRPPSARNGMRCELSIQLVPSGRVIDVQVSRSSGDAAFDRAALKAVKKIEAFPELQDMPIGLFEREFRNFKMVFQPEDLRQ</sequence>
<evidence type="ECO:0000256" key="5">
    <source>
        <dbReference type="ARBA" id="ARBA00022519"/>
    </source>
</evidence>
<dbReference type="Gene3D" id="3.30.1150.10">
    <property type="match status" value="1"/>
</dbReference>
<evidence type="ECO:0000256" key="9">
    <source>
        <dbReference type="ARBA" id="ARBA00023136"/>
    </source>
</evidence>
<evidence type="ECO:0000256" key="2">
    <source>
        <dbReference type="ARBA" id="ARBA00006555"/>
    </source>
</evidence>
<evidence type="ECO:0000256" key="10">
    <source>
        <dbReference type="SAM" id="MobiDB-lite"/>
    </source>
</evidence>
<dbReference type="Proteomes" id="UP001169760">
    <property type="component" value="Unassembled WGS sequence"/>
</dbReference>
<dbReference type="RefSeq" id="WP_303494043.1">
    <property type="nucleotide sequence ID" value="NZ_JAUOPB010000018.1"/>
</dbReference>
<dbReference type="PANTHER" id="PTHR33446">
    <property type="entry name" value="PROTEIN TONB-RELATED"/>
    <property type="match status" value="1"/>
</dbReference>
<evidence type="ECO:0000256" key="3">
    <source>
        <dbReference type="ARBA" id="ARBA00022448"/>
    </source>
</evidence>
<feature type="domain" description="TonB C-terminal" evidence="12">
    <location>
        <begin position="156"/>
        <end position="253"/>
    </location>
</feature>
<evidence type="ECO:0000256" key="1">
    <source>
        <dbReference type="ARBA" id="ARBA00004383"/>
    </source>
</evidence>
<evidence type="ECO:0000256" key="8">
    <source>
        <dbReference type="ARBA" id="ARBA00022989"/>
    </source>
</evidence>
<evidence type="ECO:0000256" key="7">
    <source>
        <dbReference type="ARBA" id="ARBA00022927"/>
    </source>
</evidence>
<comment type="caution">
    <text evidence="13">The sequence shown here is derived from an EMBL/GenBank/DDBJ whole genome shotgun (WGS) entry which is preliminary data.</text>
</comment>
<dbReference type="GO" id="GO:0015031">
    <property type="term" value="P:protein transport"/>
    <property type="evidence" value="ECO:0007669"/>
    <property type="project" value="UniProtKB-KW"/>
</dbReference>
<keyword evidence="9 11" id="KW-0472">Membrane</keyword>
<protein>
    <submittedName>
        <fullName evidence="13">Cell envelope integrity protein TolA</fullName>
    </submittedName>
</protein>
<keyword evidence="4" id="KW-1003">Cell membrane</keyword>
<accession>A0AAW7XDI1</accession>
<keyword evidence="3" id="KW-0813">Transport</keyword>
<dbReference type="NCBIfam" id="TIGR01352">
    <property type="entry name" value="tonB_Cterm"/>
    <property type="match status" value="1"/>
</dbReference>
<dbReference type="EMBL" id="JAUOPB010000018">
    <property type="protein sequence ID" value="MDO6424823.1"/>
    <property type="molecule type" value="Genomic_DNA"/>
</dbReference>
<reference evidence="13" key="1">
    <citation type="submission" date="2023-07" db="EMBL/GenBank/DDBJ databases">
        <title>Genome content predicts the carbon catabolic preferences of heterotrophic bacteria.</title>
        <authorList>
            <person name="Gralka M."/>
        </authorList>
    </citation>
    <scope>NUCLEOTIDE SEQUENCE</scope>
    <source>
        <strain evidence="13">I3M17_2</strain>
    </source>
</reference>
<dbReference type="Pfam" id="PF13103">
    <property type="entry name" value="TonB_2"/>
    <property type="match status" value="1"/>
</dbReference>
<dbReference type="InterPro" id="IPR006260">
    <property type="entry name" value="TonB/TolA_C"/>
</dbReference>
<dbReference type="GO" id="GO:0019534">
    <property type="term" value="F:toxin transmembrane transporter activity"/>
    <property type="evidence" value="ECO:0007669"/>
    <property type="project" value="InterPro"/>
</dbReference>
<dbReference type="GO" id="GO:0043213">
    <property type="term" value="P:bacteriocin transport"/>
    <property type="evidence" value="ECO:0007669"/>
    <property type="project" value="InterPro"/>
</dbReference>
<comment type="similarity">
    <text evidence="2">Belongs to the TonB family.</text>
</comment>
<feature type="region of interest" description="Disordered" evidence="10">
    <location>
        <begin position="100"/>
        <end position="130"/>
    </location>
</feature>
<dbReference type="AlphaFoldDB" id="A0AAW7XDI1"/>
<evidence type="ECO:0000256" key="6">
    <source>
        <dbReference type="ARBA" id="ARBA00022692"/>
    </source>
</evidence>
<keyword evidence="7" id="KW-0653">Protein transport</keyword>
<dbReference type="PANTHER" id="PTHR33446:SF2">
    <property type="entry name" value="PROTEIN TONB"/>
    <property type="match status" value="1"/>
</dbReference>
<feature type="transmembrane region" description="Helical" evidence="11">
    <location>
        <begin position="7"/>
        <end position="26"/>
    </location>
</feature>
<dbReference type="NCBIfam" id="TIGR02794">
    <property type="entry name" value="tolA_full"/>
    <property type="match status" value="1"/>
</dbReference>
<keyword evidence="8 11" id="KW-1133">Transmembrane helix</keyword>
<dbReference type="GO" id="GO:0098797">
    <property type="term" value="C:plasma membrane protein complex"/>
    <property type="evidence" value="ECO:0007669"/>
    <property type="project" value="TreeGrafter"/>
</dbReference>
<dbReference type="PROSITE" id="PS52015">
    <property type="entry name" value="TONB_CTD"/>
    <property type="match status" value="1"/>
</dbReference>
<evidence type="ECO:0000259" key="12">
    <source>
        <dbReference type="PROSITE" id="PS52015"/>
    </source>
</evidence>
<keyword evidence="5" id="KW-0997">Cell inner membrane</keyword>
<evidence type="ECO:0000313" key="14">
    <source>
        <dbReference type="Proteomes" id="UP001169760"/>
    </source>
</evidence>
<proteinExistence type="inferred from homology"/>
<organism evidence="13 14">
    <name type="scientific">Saccharophagus degradans</name>
    <dbReference type="NCBI Taxonomy" id="86304"/>
    <lineage>
        <taxon>Bacteria</taxon>
        <taxon>Pseudomonadati</taxon>
        <taxon>Pseudomonadota</taxon>
        <taxon>Gammaproteobacteria</taxon>
        <taxon>Cellvibrionales</taxon>
        <taxon>Cellvibrionaceae</taxon>
        <taxon>Saccharophagus</taxon>
    </lineage>
</organism>
<evidence type="ECO:0000256" key="11">
    <source>
        <dbReference type="SAM" id="Phobius"/>
    </source>
</evidence>
<dbReference type="InterPro" id="IPR051045">
    <property type="entry name" value="TonB-dependent_transducer"/>
</dbReference>
<keyword evidence="6 11" id="KW-0812">Transmembrane</keyword>
<evidence type="ECO:0000313" key="13">
    <source>
        <dbReference type="EMBL" id="MDO6424823.1"/>
    </source>
</evidence>
<evidence type="ECO:0000256" key="4">
    <source>
        <dbReference type="ARBA" id="ARBA00022475"/>
    </source>
</evidence>
<name>A0AAW7XDI1_9GAMM</name>
<gene>
    <name evidence="13" type="primary">tolA</name>
    <name evidence="13" type="ORF">Q4521_20205</name>
</gene>